<reference evidence="2" key="1">
    <citation type="journal article" date="2014" name="Int. J. Syst. Evol. Microbiol.">
        <title>Complete genome of a new Firmicutes species belonging to the dominant human colonic microbiota ('Ruminococcus bicirculans') reveals two chromosomes and a selective capacity to utilize plant glucans.</title>
        <authorList>
            <consortium name="NISC Comparative Sequencing Program"/>
            <person name="Wegmann U."/>
            <person name="Louis P."/>
            <person name="Goesmann A."/>
            <person name="Henrissat B."/>
            <person name="Duncan S.H."/>
            <person name="Flint H.J."/>
        </authorList>
    </citation>
    <scope>NUCLEOTIDE SEQUENCE</scope>
    <source>
        <strain evidence="2">JCM 12607</strain>
    </source>
</reference>
<reference evidence="4" key="2">
    <citation type="journal article" date="2019" name="Int. J. Syst. Evol. Microbiol.">
        <title>The Global Catalogue of Microorganisms (GCM) 10K type strain sequencing project: providing services to taxonomists for standard genome sequencing and annotation.</title>
        <authorList>
            <consortium name="The Broad Institute Genomics Platform"/>
            <consortium name="The Broad Institute Genome Sequencing Center for Infectious Disease"/>
            <person name="Wu L."/>
            <person name="Ma J."/>
        </authorList>
    </citation>
    <scope>NUCLEOTIDE SEQUENCE [LARGE SCALE GENOMIC DNA]</scope>
    <source>
        <strain evidence="4">JCM 12607</strain>
    </source>
</reference>
<evidence type="ECO:0000313" key="3">
    <source>
        <dbReference type="EMBL" id="MFD0622507.1"/>
    </source>
</evidence>
<keyword evidence="1" id="KW-1133">Transmembrane helix</keyword>
<comment type="caution">
    <text evidence="2">The sequence shown here is derived from an EMBL/GenBank/DDBJ whole genome shotgun (WGS) entry which is preliminary data.</text>
</comment>
<evidence type="ECO:0000313" key="2">
    <source>
        <dbReference type="EMBL" id="MFD0621959.1"/>
    </source>
</evidence>
<dbReference type="EMBL" id="JBHTGL010000007">
    <property type="protein sequence ID" value="MFD0622507.1"/>
    <property type="molecule type" value="Genomic_DNA"/>
</dbReference>
<name>A0ABW2WK99_9ACTN</name>
<dbReference type="EMBL" id="JBHTGL010000005">
    <property type="protein sequence ID" value="MFD0621959.1"/>
    <property type="molecule type" value="Genomic_DNA"/>
</dbReference>
<feature type="transmembrane region" description="Helical" evidence="1">
    <location>
        <begin position="6"/>
        <end position="25"/>
    </location>
</feature>
<feature type="transmembrane region" description="Helical" evidence="1">
    <location>
        <begin position="93"/>
        <end position="113"/>
    </location>
</feature>
<keyword evidence="4" id="KW-1185">Reference proteome</keyword>
<sequence length="166" mass="16574">MSVTPAQLSLGGLALAAAVLVFTLVRWWRGGREAPSAAAITGGLLIGLLSALCSGGLLGWAARRTVTSVTNPLGNAVSGKDSSWLLPQTAPSGMSPGGAVATTALLAVLVFVWRCCDNYLRARIAAGALVGSAAGLIGAVSGLAALTLIPAVNRLGDQIVAALPFQ</sequence>
<evidence type="ECO:0000313" key="4">
    <source>
        <dbReference type="Proteomes" id="UP001596915"/>
    </source>
</evidence>
<proteinExistence type="predicted"/>
<reference evidence="2" key="3">
    <citation type="submission" date="2024-09" db="EMBL/GenBank/DDBJ databases">
        <authorList>
            <person name="Sun Q."/>
            <person name="Mori K."/>
        </authorList>
    </citation>
    <scope>NUCLEOTIDE SEQUENCE</scope>
    <source>
        <strain evidence="2">JCM 12607</strain>
    </source>
</reference>
<protein>
    <submittedName>
        <fullName evidence="2">Uncharacterized protein</fullName>
    </submittedName>
</protein>
<keyword evidence="1" id="KW-0472">Membrane</keyword>
<feature type="transmembrane region" description="Helical" evidence="1">
    <location>
        <begin position="37"/>
        <end position="62"/>
    </location>
</feature>
<accession>A0ABW2WK99</accession>
<gene>
    <name evidence="2" type="ORF">ACFQ2K_03255</name>
    <name evidence="3" type="ORF">ACFQ2K_06310</name>
</gene>
<dbReference type="Proteomes" id="UP001596915">
    <property type="component" value="Unassembled WGS sequence"/>
</dbReference>
<feature type="transmembrane region" description="Helical" evidence="1">
    <location>
        <begin position="125"/>
        <end position="149"/>
    </location>
</feature>
<keyword evidence="1" id="KW-0812">Transmembrane</keyword>
<organism evidence="2 4">
    <name type="scientific">Streptomyces sanglieri</name>
    <dbReference type="NCBI Taxonomy" id="193460"/>
    <lineage>
        <taxon>Bacteria</taxon>
        <taxon>Bacillati</taxon>
        <taxon>Actinomycetota</taxon>
        <taxon>Actinomycetes</taxon>
        <taxon>Kitasatosporales</taxon>
        <taxon>Streptomycetaceae</taxon>
        <taxon>Streptomyces</taxon>
    </lineage>
</organism>
<evidence type="ECO:0000256" key="1">
    <source>
        <dbReference type="SAM" id="Phobius"/>
    </source>
</evidence>